<keyword evidence="1" id="KW-1133">Transmembrane helix</keyword>
<dbReference type="AlphaFoldDB" id="A0A2K8TAV0"/>
<sequence>MAERPASLIALSDPMRSNTALWEFLLFLTIFASGCWLTNSEGVVSVISQQLTVIKDSD</sequence>
<keyword evidence="2" id="KW-0614">Plasmid</keyword>
<evidence type="ECO:0000313" key="3">
    <source>
        <dbReference type="Proteomes" id="UP000232003"/>
    </source>
</evidence>
<feature type="transmembrane region" description="Helical" evidence="1">
    <location>
        <begin position="20"/>
        <end position="38"/>
    </location>
</feature>
<keyword evidence="2" id="KW-0449">Lipoprotein</keyword>
<organism evidence="2 3">
    <name type="scientific">Nostoc flagelliforme CCNUN1</name>
    <dbReference type="NCBI Taxonomy" id="2038116"/>
    <lineage>
        <taxon>Bacteria</taxon>
        <taxon>Bacillati</taxon>
        <taxon>Cyanobacteriota</taxon>
        <taxon>Cyanophyceae</taxon>
        <taxon>Nostocales</taxon>
        <taxon>Nostocaceae</taxon>
        <taxon>Nostoc</taxon>
    </lineage>
</organism>
<dbReference type="Proteomes" id="UP000232003">
    <property type="component" value="Plasmid pNFSY08"/>
</dbReference>
<proteinExistence type="predicted"/>
<geneLocation type="plasmid" evidence="3">
    <name>pnfsy08</name>
</geneLocation>
<dbReference type="EMBL" id="CP024793">
    <property type="protein sequence ID" value="AUB44205.1"/>
    <property type="molecule type" value="Genomic_DNA"/>
</dbReference>
<reference evidence="2 3" key="1">
    <citation type="submission" date="2017-11" db="EMBL/GenBank/DDBJ databases">
        <title>Complete genome of a free-living desiccation-tolerant cyanobacterium and its photosynthetic adaptation to extreme terrestrial habitat.</title>
        <authorList>
            <person name="Shang J."/>
        </authorList>
    </citation>
    <scope>NUCLEOTIDE SEQUENCE [LARGE SCALE GENOMIC DNA]</scope>
    <source>
        <strain evidence="2 3">CCNUN1</strain>
        <plasmid evidence="3">pnfsy08</plasmid>
    </source>
</reference>
<keyword evidence="1" id="KW-0812">Transmembrane</keyword>
<dbReference type="PROSITE" id="PS51257">
    <property type="entry name" value="PROKAR_LIPOPROTEIN"/>
    <property type="match status" value="1"/>
</dbReference>
<evidence type="ECO:0000313" key="2">
    <source>
        <dbReference type="EMBL" id="AUB44205.1"/>
    </source>
</evidence>
<dbReference type="RefSeq" id="WP_157816969.1">
    <property type="nucleotide sequence ID" value="NZ_CAWNNC010000009.1"/>
</dbReference>
<keyword evidence="1" id="KW-0472">Membrane</keyword>
<dbReference type="KEGG" id="nfl:COO91_10428"/>
<gene>
    <name evidence="2" type="ORF">COO91_10428</name>
</gene>
<name>A0A2K8TAV0_9NOSO</name>
<keyword evidence="3" id="KW-1185">Reference proteome</keyword>
<accession>A0A2K8TAV0</accession>
<evidence type="ECO:0000256" key="1">
    <source>
        <dbReference type="SAM" id="Phobius"/>
    </source>
</evidence>
<protein>
    <submittedName>
        <fullName evidence="2">Prokaryotic membrane lipoprotein lipid attachment site profile</fullName>
    </submittedName>
</protein>